<organism evidence="2 3">
    <name type="scientific">Magnaporthiopsis poae (strain ATCC 64411 / 73-15)</name>
    <name type="common">Kentucky bluegrass fungus</name>
    <name type="synonym">Magnaporthe poae</name>
    <dbReference type="NCBI Taxonomy" id="644358"/>
    <lineage>
        <taxon>Eukaryota</taxon>
        <taxon>Fungi</taxon>
        <taxon>Dikarya</taxon>
        <taxon>Ascomycota</taxon>
        <taxon>Pezizomycotina</taxon>
        <taxon>Sordariomycetes</taxon>
        <taxon>Sordariomycetidae</taxon>
        <taxon>Magnaporthales</taxon>
        <taxon>Magnaporthaceae</taxon>
        <taxon>Magnaporthiopsis</taxon>
    </lineage>
</organism>
<protein>
    <recommendedName>
        <fullName evidence="4">Heterokaryon incompatibility domain-containing protein</fullName>
    </recommendedName>
</protein>
<evidence type="ECO:0000313" key="3">
    <source>
        <dbReference type="Proteomes" id="UP000011715"/>
    </source>
</evidence>
<reference evidence="2" key="4">
    <citation type="journal article" date="2015" name="G3 (Bethesda)">
        <title>Genome sequences of three phytopathogenic species of the Magnaporthaceae family of fungi.</title>
        <authorList>
            <person name="Okagaki L.H."/>
            <person name="Nunes C.C."/>
            <person name="Sailsbery J."/>
            <person name="Clay B."/>
            <person name="Brown D."/>
            <person name="John T."/>
            <person name="Oh Y."/>
            <person name="Young N."/>
            <person name="Fitzgerald M."/>
            <person name="Haas B.J."/>
            <person name="Zeng Q."/>
            <person name="Young S."/>
            <person name="Adiconis X."/>
            <person name="Fan L."/>
            <person name="Levin J.Z."/>
            <person name="Mitchell T.K."/>
            <person name="Okubara P.A."/>
            <person name="Farman M.L."/>
            <person name="Kohn L.M."/>
            <person name="Birren B."/>
            <person name="Ma L.-J."/>
            <person name="Dean R.A."/>
        </authorList>
    </citation>
    <scope>NUCLEOTIDE SEQUENCE</scope>
    <source>
        <strain evidence="2">ATCC 64411 / 73-15</strain>
    </source>
</reference>
<dbReference type="STRING" id="644358.A0A0C4DYF3"/>
<dbReference type="VEuPathDB" id="FungiDB:MAPG_05074"/>
<dbReference type="AlphaFoldDB" id="A0A0C4DYF3"/>
<evidence type="ECO:0008006" key="4">
    <source>
        <dbReference type="Google" id="ProtNLM"/>
    </source>
</evidence>
<dbReference type="EnsemblFungi" id="MAPG_05074T0">
    <property type="protein sequence ID" value="MAPG_05074T0"/>
    <property type="gene ID" value="MAPG_05074"/>
</dbReference>
<dbReference type="EMBL" id="GL876969">
    <property type="protein sequence ID" value="KLU86055.1"/>
    <property type="molecule type" value="Genomic_DNA"/>
</dbReference>
<keyword evidence="3" id="KW-1185">Reference proteome</keyword>
<evidence type="ECO:0000313" key="2">
    <source>
        <dbReference type="EnsemblFungi" id="MAPG_05074T0"/>
    </source>
</evidence>
<reference evidence="1" key="3">
    <citation type="submission" date="2011-03" db="EMBL/GenBank/DDBJ databases">
        <title>Annotation of Magnaporthe poae ATCC 64411.</title>
        <authorList>
            <person name="Ma L.-J."/>
            <person name="Dead R."/>
            <person name="Young S.K."/>
            <person name="Zeng Q."/>
            <person name="Gargeya S."/>
            <person name="Fitzgerald M."/>
            <person name="Haas B."/>
            <person name="Abouelleil A."/>
            <person name="Alvarado L."/>
            <person name="Arachchi H.M."/>
            <person name="Berlin A."/>
            <person name="Brown A."/>
            <person name="Chapman S.B."/>
            <person name="Chen Z."/>
            <person name="Dunbar C."/>
            <person name="Freedman E."/>
            <person name="Gearin G."/>
            <person name="Gellesch M."/>
            <person name="Goldberg J."/>
            <person name="Griggs A."/>
            <person name="Gujja S."/>
            <person name="Heiman D."/>
            <person name="Howarth C."/>
            <person name="Larson L."/>
            <person name="Lui A."/>
            <person name="MacDonald P.J.P."/>
            <person name="Mehta T."/>
            <person name="Montmayeur A."/>
            <person name="Murphy C."/>
            <person name="Neiman D."/>
            <person name="Pearson M."/>
            <person name="Priest M."/>
            <person name="Roberts A."/>
            <person name="Saif S."/>
            <person name="Shea T."/>
            <person name="Shenoy N."/>
            <person name="Sisk P."/>
            <person name="Stolte C."/>
            <person name="Sykes S."/>
            <person name="Yandava C."/>
            <person name="Wortman J."/>
            <person name="Nusbaum C."/>
            <person name="Birren B."/>
        </authorList>
    </citation>
    <scope>NUCLEOTIDE SEQUENCE</scope>
    <source>
        <strain evidence="1">ATCC 64411</strain>
    </source>
</reference>
<dbReference type="EMBL" id="ADBL01001197">
    <property type="status" value="NOT_ANNOTATED_CDS"/>
    <property type="molecule type" value="Genomic_DNA"/>
</dbReference>
<dbReference type="PANTHER" id="PTHR33112">
    <property type="entry name" value="DOMAIN PROTEIN, PUTATIVE-RELATED"/>
    <property type="match status" value="1"/>
</dbReference>
<proteinExistence type="predicted"/>
<name>A0A0C4DYF3_MAGP6</name>
<dbReference type="OrthoDB" id="5125733at2759"/>
<dbReference type="Proteomes" id="UP000011715">
    <property type="component" value="Unassembled WGS sequence"/>
</dbReference>
<reference evidence="2" key="5">
    <citation type="submission" date="2015-06" db="UniProtKB">
        <authorList>
            <consortium name="EnsemblFungi"/>
        </authorList>
    </citation>
    <scope>IDENTIFICATION</scope>
    <source>
        <strain evidence="2">ATCC 64411</strain>
    </source>
</reference>
<reference evidence="3" key="1">
    <citation type="submission" date="2010-05" db="EMBL/GenBank/DDBJ databases">
        <title>The genome sequence of Magnaporthe poae strain ATCC 64411.</title>
        <authorList>
            <person name="Ma L.-J."/>
            <person name="Dead R."/>
            <person name="Young S."/>
            <person name="Zeng Q."/>
            <person name="Koehrsen M."/>
            <person name="Alvarado L."/>
            <person name="Berlin A."/>
            <person name="Chapman S.B."/>
            <person name="Chen Z."/>
            <person name="Freedman E."/>
            <person name="Gellesch M."/>
            <person name="Goldberg J."/>
            <person name="Griggs A."/>
            <person name="Gujja S."/>
            <person name="Heilman E.R."/>
            <person name="Heiman D."/>
            <person name="Hepburn T."/>
            <person name="Howarth C."/>
            <person name="Jen D."/>
            <person name="Larson L."/>
            <person name="Mehta T."/>
            <person name="Neiman D."/>
            <person name="Pearson M."/>
            <person name="Roberts A."/>
            <person name="Saif S."/>
            <person name="Shea T."/>
            <person name="Shenoy N."/>
            <person name="Sisk P."/>
            <person name="Stolte C."/>
            <person name="Sykes S."/>
            <person name="Walk T."/>
            <person name="White J."/>
            <person name="Yandava C."/>
            <person name="Haas B."/>
            <person name="Nusbaum C."/>
            <person name="Birren B."/>
        </authorList>
    </citation>
    <scope>NUCLEOTIDE SEQUENCE [LARGE SCALE GENOMIC DNA]</scope>
    <source>
        <strain evidence="3">ATCC 64411 / 73-15</strain>
    </source>
</reference>
<dbReference type="PANTHER" id="PTHR33112:SF16">
    <property type="entry name" value="HETEROKARYON INCOMPATIBILITY DOMAIN-CONTAINING PROTEIN"/>
    <property type="match status" value="1"/>
</dbReference>
<sequence>MHSSRQQRRSEGGLGQRIHEDAQGLWRSDAYDCGCQRGFGKRWYLRPLPATPRPSDVQLIASWQKHAVSNGGVLTRPYIPADSRNEPLYHRAWTLQERVLSQRVVLYTRHQLLWECQTANLTQLGVPMNSINTIRLPDQCSASELMSRWQVVVTDYSARDLSSSADKLPALSGLAQAFQSRMPDNQYLTGLWETSLLDDLLWCHRPVAKSRRAARGRPLTYRAPSWSWASVDGNVCWLWPAAGIRNTEFYCAEVLRSCVELRVPDNFGEVVGGILVLSGPLWRLDLKHRYGVDFAVLIKTGNLSVYLDYPFDQEESDHDSVTPTPPSHLKQLYKLNEIYLFAITAAAGLVLMPAKNQTPEPGSSRMFKRVGVAELKFNLKKEHWRWFEHKVDWKAAITLVVGIAFLCACAPEKGFFLGGRGSSGSLHGPTNPPKLKRRNALWAIASAHIRASPRPSLGR</sequence>
<gene>
    <name evidence="1" type="ORF">MAPG_05074</name>
</gene>
<accession>A0A0C4DYF3</accession>
<reference evidence="1" key="2">
    <citation type="submission" date="2010-05" db="EMBL/GenBank/DDBJ databases">
        <title>The Genome Sequence of Magnaporthe poae strain ATCC 64411.</title>
        <authorList>
            <consortium name="The Broad Institute Genome Sequencing Platform"/>
            <consortium name="Broad Institute Genome Sequencing Center for Infectious Disease"/>
            <person name="Ma L.-J."/>
            <person name="Dead R."/>
            <person name="Young S."/>
            <person name="Zeng Q."/>
            <person name="Koehrsen M."/>
            <person name="Alvarado L."/>
            <person name="Berlin A."/>
            <person name="Chapman S.B."/>
            <person name="Chen Z."/>
            <person name="Freedman E."/>
            <person name="Gellesch M."/>
            <person name="Goldberg J."/>
            <person name="Griggs A."/>
            <person name="Gujja S."/>
            <person name="Heilman E.R."/>
            <person name="Heiman D."/>
            <person name="Hepburn T."/>
            <person name="Howarth C."/>
            <person name="Jen D."/>
            <person name="Larson L."/>
            <person name="Mehta T."/>
            <person name="Neiman D."/>
            <person name="Pearson M."/>
            <person name="Roberts A."/>
            <person name="Saif S."/>
            <person name="Shea T."/>
            <person name="Shenoy N."/>
            <person name="Sisk P."/>
            <person name="Stolte C."/>
            <person name="Sykes S."/>
            <person name="Walk T."/>
            <person name="White J."/>
            <person name="Yandava C."/>
            <person name="Haas B."/>
            <person name="Nusbaum C."/>
            <person name="Birren B."/>
        </authorList>
    </citation>
    <scope>NUCLEOTIDE SEQUENCE</scope>
    <source>
        <strain evidence="1">ATCC 64411</strain>
    </source>
</reference>
<evidence type="ECO:0000313" key="1">
    <source>
        <dbReference type="EMBL" id="KLU86055.1"/>
    </source>
</evidence>